<accession>A0A0E9PDS2</accession>
<reference evidence="2" key="1">
    <citation type="submission" date="2014-11" db="EMBL/GenBank/DDBJ databases">
        <authorList>
            <person name="Amaro Gonzalez C."/>
        </authorList>
    </citation>
    <scope>NUCLEOTIDE SEQUENCE</scope>
</reference>
<sequence length="54" mass="6559">MFCKCSVHYHNLQESLRTIFIFVDLFIVFAFIRKRLKHAQHAWMVYKPVLSSEE</sequence>
<dbReference type="AlphaFoldDB" id="A0A0E9PDS2"/>
<name>A0A0E9PDS2_ANGAN</name>
<dbReference type="EMBL" id="GBXM01106584">
    <property type="protein sequence ID" value="JAH01993.1"/>
    <property type="molecule type" value="Transcribed_RNA"/>
</dbReference>
<keyword evidence="1" id="KW-0472">Membrane</keyword>
<keyword evidence="1" id="KW-1133">Transmembrane helix</keyword>
<proteinExistence type="predicted"/>
<feature type="transmembrane region" description="Helical" evidence="1">
    <location>
        <begin position="15"/>
        <end position="32"/>
    </location>
</feature>
<organism evidence="2">
    <name type="scientific">Anguilla anguilla</name>
    <name type="common">European freshwater eel</name>
    <name type="synonym">Muraena anguilla</name>
    <dbReference type="NCBI Taxonomy" id="7936"/>
    <lineage>
        <taxon>Eukaryota</taxon>
        <taxon>Metazoa</taxon>
        <taxon>Chordata</taxon>
        <taxon>Craniata</taxon>
        <taxon>Vertebrata</taxon>
        <taxon>Euteleostomi</taxon>
        <taxon>Actinopterygii</taxon>
        <taxon>Neopterygii</taxon>
        <taxon>Teleostei</taxon>
        <taxon>Anguilliformes</taxon>
        <taxon>Anguillidae</taxon>
        <taxon>Anguilla</taxon>
    </lineage>
</organism>
<keyword evidence="1" id="KW-0812">Transmembrane</keyword>
<reference evidence="2" key="2">
    <citation type="journal article" date="2015" name="Fish Shellfish Immunol.">
        <title>Early steps in the European eel (Anguilla anguilla)-Vibrio vulnificus interaction in the gills: Role of the RtxA13 toxin.</title>
        <authorList>
            <person name="Callol A."/>
            <person name="Pajuelo D."/>
            <person name="Ebbesson L."/>
            <person name="Teles M."/>
            <person name="MacKenzie S."/>
            <person name="Amaro C."/>
        </authorList>
    </citation>
    <scope>NUCLEOTIDE SEQUENCE</scope>
</reference>
<evidence type="ECO:0000313" key="2">
    <source>
        <dbReference type="EMBL" id="JAH01993.1"/>
    </source>
</evidence>
<protein>
    <submittedName>
        <fullName evidence="2">Uncharacterized protein</fullName>
    </submittedName>
</protein>
<evidence type="ECO:0000256" key="1">
    <source>
        <dbReference type="SAM" id="Phobius"/>
    </source>
</evidence>